<evidence type="ECO:0000313" key="9">
    <source>
        <dbReference type="Proteomes" id="UP000653358"/>
    </source>
</evidence>
<keyword evidence="2" id="KW-0479">Metal-binding</keyword>
<dbReference type="PROSITE" id="PS00198">
    <property type="entry name" value="4FE4S_FER_1"/>
    <property type="match status" value="1"/>
</dbReference>
<dbReference type="PRINTS" id="PR00419">
    <property type="entry name" value="ADXRDTASE"/>
</dbReference>
<sequence>MKECISLKIDDKSVRCKKGSSILNAALMAGIYIPHLCHHPNLPDHEACKLCVVEMLGQGTIVASCSTEAENGMELVTNSPAVQKIRNLSIELIFSEHPADCTSCPKYLKCELQSVAQFMGLRGGRLKTVGKNISSDTRNPLFVRDMNRCIQCGRCVRACEEVRGVKVLDYCHTEDGSSIGIPDNKLMGEAGCRFCGACVEVCPTGSLRDKEGIINDTVPYEQALVPCQLKCPAHIDIPRYIRKLAKGEIEDAVAVIREKVPFPETLGLICNHSCEDVCRRGMVNQPVSICSLKRYAANFDSGSWKKHRIVKQQTGKRVAVIGAGPAGLTTAYYLCKQGHHVVVFERKNIAGGMLQFGIPKYRLSEDIVQREIRDILDIGIEIKCNTNITNPKLLLVEGFDAVIAATGAQCGSVLPIPGYTSEGALTAIGILEATARKEDIKIGKRVFIIGGGNVAFDCARTLKRLGCESIDLACLETRECMQASAEEIEEAFEEGIRVHPCKTFIRIVTDGKHVTGVETANVDSFTFDENNKLQLKITAEENHIYDCDMVIFAVGQQSETFDDVCGFTVGKANTLVTEPNSCQVLGSDAIFAAGDIITGTKFVISAIAAGRDAAIEVDQFLGGQGNIDEMLLDRNEQEPFIGRIAGFDKLERASEELLPVSERISGFKQTTKAYPDKTATAEAVRCLQCDLRRDIEKVKFWNSYDAVPSEE</sequence>
<reference evidence="8 9" key="1">
    <citation type="journal article" date="2020" name="mSystems">
        <title>Defining Genomic and Predicted Metabolic Features of the Acetobacterium Genus.</title>
        <authorList>
            <person name="Ross D.E."/>
            <person name="Marshall C.W."/>
            <person name="Gulliver D."/>
            <person name="May H.D."/>
            <person name="Norman R.S."/>
        </authorList>
    </citation>
    <scope>NUCLEOTIDE SEQUENCE [LARGE SCALE GENOMIC DNA]</scope>
    <source>
        <strain evidence="8 9">DSM 9173</strain>
    </source>
</reference>
<proteinExistence type="predicted"/>
<dbReference type="PANTHER" id="PTHR42783">
    <property type="entry name" value="GLUTAMATE SYNTHASE [NADPH] SMALL CHAIN"/>
    <property type="match status" value="1"/>
</dbReference>
<dbReference type="Pfam" id="PF10588">
    <property type="entry name" value="NADH-G_4Fe-4S_3"/>
    <property type="match status" value="1"/>
</dbReference>
<dbReference type="Gene3D" id="3.10.20.740">
    <property type="match status" value="1"/>
</dbReference>
<dbReference type="InterPro" id="IPR017900">
    <property type="entry name" value="4Fe4S_Fe_S_CS"/>
</dbReference>
<dbReference type="SUPFAM" id="SSF54862">
    <property type="entry name" value="4Fe-4S ferredoxins"/>
    <property type="match status" value="1"/>
</dbReference>
<keyword evidence="3" id="KW-0408">Iron</keyword>
<dbReference type="Pfam" id="PF13510">
    <property type="entry name" value="Fer2_4"/>
    <property type="match status" value="1"/>
</dbReference>
<keyword evidence="4" id="KW-0411">Iron-sulfur</keyword>
<dbReference type="SMART" id="SM00929">
    <property type="entry name" value="NADH-G_4Fe-4S_3"/>
    <property type="match status" value="1"/>
</dbReference>
<organism evidence="8 9">
    <name type="scientific">Acetobacterium tundrae</name>
    <dbReference type="NCBI Taxonomy" id="132932"/>
    <lineage>
        <taxon>Bacteria</taxon>
        <taxon>Bacillati</taxon>
        <taxon>Bacillota</taxon>
        <taxon>Clostridia</taxon>
        <taxon>Eubacteriales</taxon>
        <taxon>Eubacteriaceae</taxon>
        <taxon>Acetobacterium</taxon>
    </lineage>
</organism>
<comment type="caution">
    <text evidence="8">The sequence shown here is derived from an EMBL/GenBank/DDBJ whole genome shotgun (WGS) entry which is preliminary data.</text>
</comment>
<dbReference type="InterPro" id="IPR036188">
    <property type="entry name" value="FAD/NAD-bd_sf"/>
</dbReference>
<feature type="domain" description="4Fe-4S ferredoxin-type" evidence="6">
    <location>
        <begin position="183"/>
        <end position="212"/>
    </location>
</feature>
<dbReference type="InterPro" id="IPR023753">
    <property type="entry name" value="FAD/NAD-binding_dom"/>
</dbReference>
<dbReference type="SUPFAM" id="SSF54292">
    <property type="entry name" value="2Fe-2S ferredoxin-like"/>
    <property type="match status" value="1"/>
</dbReference>
<dbReference type="InterPro" id="IPR054351">
    <property type="entry name" value="NADH_UbQ_OxRdtase_ferredoxin"/>
</dbReference>
<accession>A0ABR6WP24</accession>
<gene>
    <name evidence="8" type="ORF">GH807_14545</name>
</gene>
<name>A0ABR6WP24_9FIRM</name>
<dbReference type="InterPro" id="IPR028261">
    <property type="entry name" value="DPD_II"/>
</dbReference>
<dbReference type="EMBL" id="WJBB01000023">
    <property type="protein sequence ID" value="MBC3798249.1"/>
    <property type="molecule type" value="Genomic_DNA"/>
</dbReference>
<dbReference type="InterPro" id="IPR036010">
    <property type="entry name" value="2Fe-2S_ferredoxin-like_sf"/>
</dbReference>
<dbReference type="PROSITE" id="PS51379">
    <property type="entry name" value="4FE4S_FER_2"/>
    <property type="match status" value="2"/>
</dbReference>
<dbReference type="Gene3D" id="3.50.50.60">
    <property type="entry name" value="FAD/NAD(P)-binding domain"/>
    <property type="match status" value="1"/>
</dbReference>
<keyword evidence="1" id="KW-0004">4Fe-4S</keyword>
<dbReference type="InterPro" id="IPR001041">
    <property type="entry name" value="2Fe-2S_ferredoxin-type"/>
</dbReference>
<evidence type="ECO:0000259" key="5">
    <source>
        <dbReference type="PROSITE" id="PS51085"/>
    </source>
</evidence>
<evidence type="ECO:0000256" key="4">
    <source>
        <dbReference type="ARBA" id="ARBA00023014"/>
    </source>
</evidence>
<evidence type="ECO:0000259" key="6">
    <source>
        <dbReference type="PROSITE" id="PS51379"/>
    </source>
</evidence>
<dbReference type="Pfam" id="PF07992">
    <property type="entry name" value="Pyr_redox_2"/>
    <property type="match status" value="1"/>
</dbReference>
<keyword evidence="9" id="KW-1185">Reference proteome</keyword>
<evidence type="ECO:0000313" key="8">
    <source>
        <dbReference type="EMBL" id="MBC3798249.1"/>
    </source>
</evidence>
<dbReference type="Pfam" id="PF14691">
    <property type="entry name" value="Fer4_20"/>
    <property type="match status" value="1"/>
</dbReference>
<feature type="domain" description="2Fe-2S ferredoxin-type" evidence="5">
    <location>
        <begin position="3"/>
        <end position="81"/>
    </location>
</feature>
<dbReference type="RefSeq" id="WP_148606000.1">
    <property type="nucleotide sequence ID" value="NZ_RXYB01000029.1"/>
</dbReference>
<dbReference type="InterPro" id="IPR009051">
    <property type="entry name" value="Helical_ferredxn"/>
</dbReference>
<dbReference type="CDD" id="cd00207">
    <property type="entry name" value="fer2"/>
    <property type="match status" value="1"/>
</dbReference>
<dbReference type="PROSITE" id="PS51085">
    <property type="entry name" value="2FE2S_FER_2"/>
    <property type="match status" value="1"/>
</dbReference>
<dbReference type="PROSITE" id="PS51839">
    <property type="entry name" value="4FE4S_HC3"/>
    <property type="match status" value="1"/>
</dbReference>
<evidence type="ECO:0000256" key="1">
    <source>
        <dbReference type="ARBA" id="ARBA00022485"/>
    </source>
</evidence>
<dbReference type="SUPFAM" id="SSF51971">
    <property type="entry name" value="Nucleotide-binding domain"/>
    <property type="match status" value="1"/>
</dbReference>
<evidence type="ECO:0000259" key="7">
    <source>
        <dbReference type="PROSITE" id="PS51839"/>
    </source>
</evidence>
<dbReference type="Pfam" id="PF22117">
    <property type="entry name" value="Fer4_Nqo3"/>
    <property type="match status" value="1"/>
</dbReference>
<dbReference type="Gene3D" id="1.10.1060.10">
    <property type="entry name" value="Alpha-helical ferredoxin"/>
    <property type="match status" value="1"/>
</dbReference>
<dbReference type="Proteomes" id="UP000653358">
    <property type="component" value="Unassembled WGS sequence"/>
</dbReference>
<dbReference type="SUPFAM" id="SSF46548">
    <property type="entry name" value="alpha-helical ferredoxin"/>
    <property type="match status" value="1"/>
</dbReference>
<feature type="domain" description="4Fe-4S ferredoxin-type" evidence="6">
    <location>
        <begin position="140"/>
        <end position="170"/>
    </location>
</feature>
<dbReference type="PANTHER" id="PTHR42783:SF3">
    <property type="entry name" value="GLUTAMATE SYNTHASE [NADPH] SMALL CHAIN-RELATED"/>
    <property type="match status" value="1"/>
</dbReference>
<dbReference type="InterPro" id="IPR017896">
    <property type="entry name" value="4Fe4S_Fe-S-bd"/>
</dbReference>
<dbReference type="Gene3D" id="3.30.70.20">
    <property type="match status" value="1"/>
</dbReference>
<evidence type="ECO:0000256" key="2">
    <source>
        <dbReference type="ARBA" id="ARBA00022723"/>
    </source>
</evidence>
<evidence type="ECO:0000256" key="3">
    <source>
        <dbReference type="ARBA" id="ARBA00023004"/>
    </source>
</evidence>
<dbReference type="Gene3D" id="3.40.50.720">
    <property type="entry name" value="NAD(P)-binding Rossmann-like Domain"/>
    <property type="match status" value="1"/>
</dbReference>
<feature type="domain" description="4Fe-4S His(Cys)3-ligated-type" evidence="7">
    <location>
        <begin position="81"/>
        <end position="120"/>
    </location>
</feature>
<protein>
    <submittedName>
        <fullName evidence="8">FAD-dependent oxidoreductase</fullName>
    </submittedName>
</protein>
<dbReference type="InterPro" id="IPR019574">
    <property type="entry name" value="NADH_UbQ_OxRdtase_Gsu_4Fe4S-bd"/>
</dbReference>